<dbReference type="GO" id="GO:0005886">
    <property type="term" value="C:plasma membrane"/>
    <property type="evidence" value="ECO:0007669"/>
    <property type="project" value="TreeGrafter"/>
</dbReference>
<name>A0A0R1QWF4_9LACO</name>
<reference evidence="2 3" key="1">
    <citation type="journal article" date="2015" name="Genome Announc.">
        <title>Expanding the biotechnology potential of lactobacilli through comparative genomics of 213 strains and associated genera.</title>
        <authorList>
            <person name="Sun Z."/>
            <person name="Harris H.M."/>
            <person name="McCann A."/>
            <person name="Guo C."/>
            <person name="Argimon S."/>
            <person name="Zhang W."/>
            <person name="Yang X."/>
            <person name="Jeffery I.B."/>
            <person name="Cooney J.C."/>
            <person name="Kagawa T.F."/>
            <person name="Liu W."/>
            <person name="Song Y."/>
            <person name="Salvetti E."/>
            <person name="Wrobel A."/>
            <person name="Rasinkangas P."/>
            <person name="Parkhill J."/>
            <person name="Rea M.C."/>
            <person name="O'Sullivan O."/>
            <person name="Ritari J."/>
            <person name="Douillard F.P."/>
            <person name="Paul Ross R."/>
            <person name="Yang R."/>
            <person name="Briner A.E."/>
            <person name="Felis G.E."/>
            <person name="de Vos W.M."/>
            <person name="Barrangou R."/>
            <person name="Klaenhammer T.R."/>
            <person name="Caufield P.W."/>
            <person name="Cui Y."/>
            <person name="Zhang H."/>
            <person name="O'Toole P.W."/>
        </authorList>
    </citation>
    <scope>NUCLEOTIDE SEQUENCE [LARGE SCALE GENOMIC DNA]</scope>
    <source>
        <strain evidence="2 3">DSM 13343</strain>
    </source>
</reference>
<dbReference type="Proteomes" id="UP000051790">
    <property type="component" value="Unassembled WGS sequence"/>
</dbReference>
<protein>
    <recommendedName>
        <fullName evidence="4">DUF805 domain-containing protein</fullName>
    </recommendedName>
</protein>
<comment type="caution">
    <text evidence="2">The sequence shown here is derived from an EMBL/GenBank/DDBJ whole genome shotgun (WGS) entry which is preliminary data.</text>
</comment>
<sequence>MGGNTMAKKASDAIVSQTGNHFYGAGGLVAIPAFFSNYVNFTGRSTRREFWWWTLWQTLLTIIFWAIVIGFVGFGTVGKDPTILFTALLGPILIALLFGLAILLPGLAIAVRRFRDAGVHWGVFVVLQVAAALVPVVLNGHTTLSSLITLAIGLVTLVIEILPTKNPPVDDTDSWAEQ</sequence>
<dbReference type="InterPro" id="IPR008523">
    <property type="entry name" value="DUF805"/>
</dbReference>
<organism evidence="2 3">
    <name type="scientific">Lacticaseibacillus manihotivorans DSM 13343 = JCM 12514</name>
    <dbReference type="NCBI Taxonomy" id="1423769"/>
    <lineage>
        <taxon>Bacteria</taxon>
        <taxon>Bacillati</taxon>
        <taxon>Bacillota</taxon>
        <taxon>Bacilli</taxon>
        <taxon>Lactobacillales</taxon>
        <taxon>Lactobacillaceae</taxon>
        <taxon>Lacticaseibacillus</taxon>
    </lineage>
</organism>
<dbReference type="EMBL" id="AZEU01000102">
    <property type="protein sequence ID" value="KRL47188.1"/>
    <property type="molecule type" value="Genomic_DNA"/>
</dbReference>
<dbReference type="PANTHER" id="PTHR34980:SF2">
    <property type="entry name" value="INNER MEMBRANE PROTEIN YHAH-RELATED"/>
    <property type="match status" value="1"/>
</dbReference>
<feature type="transmembrane region" description="Helical" evidence="1">
    <location>
        <begin position="144"/>
        <end position="162"/>
    </location>
</feature>
<gene>
    <name evidence="2" type="ORF">FD01_GL000357</name>
</gene>
<evidence type="ECO:0008006" key="4">
    <source>
        <dbReference type="Google" id="ProtNLM"/>
    </source>
</evidence>
<feature type="transmembrane region" description="Helical" evidence="1">
    <location>
        <begin position="83"/>
        <end position="111"/>
    </location>
</feature>
<feature type="transmembrane region" description="Helical" evidence="1">
    <location>
        <begin position="118"/>
        <end position="138"/>
    </location>
</feature>
<proteinExistence type="predicted"/>
<feature type="transmembrane region" description="Helical" evidence="1">
    <location>
        <begin position="20"/>
        <end position="39"/>
    </location>
</feature>
<dbReference type="PATRIC" id="fig|1423769.4.peg.385"/>
<dbReference type="AlphaFoldDB" id="A0A0R1QWF4"/>
<keyword evidence="3" id="KW-1185">Reference proteome</keyword>
<dbReference type="Pfam" id="PF05656">
    <property type="entry name" value="DUF805"/>
    <property type="match status" value="1"/>
</dbReference>
<evidence type="ECO:0000256" key="1">
    <source>
        <dbReference type="SAM" id="Phobius"/>
    </source>
</evidence>
<keyword evidence="1" id="KW-0812">Transmembrane</keyword>
<feature type="transmembrane region" description="Helical" evidence="1">
    <location>
        <begin position="51"/>
        <end position="77"/>
    </location>
</feature>
<keyword evidence="1" id="KW-1133">Transmembrane helix</keyword>
<dbReference type="PANTHER" id="PTHR34980">
    <property type="entry name" value="INNER MEMBRANE PROTEIN-RELATED-RELATED"/>
    <property type="match status" value="1"/>
</dbReference>
<evidence type="ECO:0000313" key="3">
    <source>
        <dbReference type="Proteomes" id="UP000051790"/>
    </source>
</evidence>
<evidence type="ECO:0000313" key="2">
    <source>
        <dbReference type="EMBL" id="KRL47188.1"/>
    </source>
</evidence>
<keyword evidence="1" id="KW-0472">Membrane</keyword>
<accession>A0A0R1QWF4</accession>